<reference evidence="2" key="1">
    <citation type="submission" date="2019-06" db="EMBL/GenBank/DDBJ databases">
        <authorList>
            <person name="Zheng W."/>
        </authorList>
    </citation>
    <scope>NUCLEOTIDE SEQUENCE</scope>
    <source>
        <strain evidence="2">QDHG01</strain>
    </source>
</reference>
<dbReference type="AlphaFoldDB" id="A0A8J8T677"/>
<dbReference type="Proteomes" id="UP000785679">
    <property type="component" value="Unassembled WGS sequence"/>
</dbReference>
<feature type="signal peptide" evidence="1">
    <location>
        <begin position="1"/>
        <end position="23"/>
    </location>
</feature>
<name>A0A8J8T677_HALGN</name>
<keyword evidence="1" id="KW-0732">Signal</keyword>
<accession>A0A8J8T677</accession>
<keyword evidence="3" id="KW-1185">Reference proteome</keyword>
<comment type="caution">
    <text evidence="2">The sequence shown here is derived from an EMBL/GenBank/DDBJ whole genome shotgun (WGS) entry which is preliminary data.</text>
</comment>
<evidence type="ECO:0000256" key="1">
    <source>
        <dbReference type="SAM" id="SignalP"/>
    </source>
</evidence>
<dbReference type="EMBL" id="RRYP01004258">
    <property type="protein sequence ID" value="TNV83016.1"/>
    <property type="molecule type" value="Genomic_DNA"/>
</dbReference>
<gene>
    <name evidence="2" type="ORF">FGO68_gene9905</name>
</gene>
<evidence type="ECO:0000313" key="2">
    <source>
        <dbReference type="EMBL" id="TNV83016.1"/>
    </source>
</evidence>
<evidence type="ECO:0008006" key="4">
    <source>
        <dbReference type="Google" id="ProtNLM"/>
    </source>
</evidence>
<protein>
    <recommendedName>
        <fullName evidence="4">Secreted protein</fullName>
    </recommendedName>
</protein>
<organism evidence="2 3">
    <name type="scientific">Halteria grandinella</name>
    <dbReference type="NCBI Taxonomy" id="5974"/>
    <lineage>
        <taxon>Eukaryota</taxon>
        <taxon>Sar</taxon>
        <taxon>Alveolata</taxon>
        <taxon>Ciliophora</taxon>
        <taxon>Intramacronucleata</taxon>
        <taxon>Spirotrichea</taxon>
        <taxon>Stichotrichia</taxon>
        <taxon>Sporadotrichida</taxon>
        <taxon>Halteriidae</taxon>
        <taxon>Halteria</taxon>
    </lineage>
</organism>
<proteinExistence type="predicted"/>
<evidence type="ECO:0000313" key="3">
    <source>
        <dbReference type="Proteomes" id="UP000785679"/>
    </source>
</evidence>
<sequence length="70" mass="8470">MRRPPYTCISLLAPSLTISLTTALQYSFSKEQRYHVILPCFMHYHRARYHFLTLRSRVHQEWTNFIIKEA</sequence>
<feature type="chain" id="PRO_5035268899" description="Secreted protein" evidence="1">
    <location>
        <begin position="24"/>
        <end position="70"/>
    </location>
</feature>